<dbReference type="EMBL" id="NCKV01009924">
    <property type="protein sequence ID" value="RWS22065.1"/>
    <property type="molecule type" value="Genomic_DNA"/>
</dbReference>
<name>A0A443S3G2_9ACAR</name>
<dbReference type="InterPro" id="IPR003180">
    <property type="entry name" value="MPG"/>
</dbReference>
<dbReference type="Proteomes" id="UP000288716">
    <property type="component" value="Unassembled WGS sequence"/>
</dbReference>
<accession>A0A443S3G2</accession>
<protein>
    <recommendedName>
        <fullName evidence="10">DNA-3-methyladenine glycosylase</fullName>
        <ecNumber evidence="4">3.2.2.21</ecNumber>
    </recommendedName>
    <alternativeName>
        <fullName evidence="11">3-alkyladenine DNA glycosylase</fullName>
    </alternativeName>
    <alternativeName>
        <fullName evidence="8">3-methyladenine DNA glycosidase</fullName>
    </alternativeName>
    <alternativeName>
        <fullName evidence="13">ADPG</fullName>
    </alternativeName>
    <alternativeName>
        <fullName evidence="12">N-methylpurine-DNA glycosylase</fullName>
    </alternativeName>
</protein>
<dbReference type="CDD" id="cd00540">
    <property type="entry name" value="AAG"/>
    <property type="match status" value="1"/>
</dbReference>
<evidence type="ECO:0000313" key="15">
    <source>
        <dbReference type="Proteomes" id="UP000288716"/>
    </source>
</evidence>
<evidence type="ECO:0000256" key="13">
    <source>
        <dbReference type="ARBA" id="ARBA00082988"/>
    </source>
</evidence>
<comment type="catalytic activity">
    <reaction evidence="1">
        <text>Hydrolysis of alkylated DNA, releasing 3-methyladenine, 3-methylguanine, 7-methylguanine and 7-methyladenine.</text>
        <dbReference type="EC" id="3.2.2.21"/>
    </reaction>
</comment>
<dbReference type="EC" id="3.2.2.21" evidence="4"/>
<dbReference type="NCBIfam" id="TIGR00567">
    <property type="entry name" value="3mg"/>
    <property type="match status" value="1"/>
</dbReference>
<keyword evidence="5" id="KW-0227">DNA damage</keyword>
<gene>
    <name evidence="14" type="ORF">B4U80_01133</name>
</gene>
<evidence type="ECO:0000256" key="6">
    <source>
        <dbReference type="ARBA" id="ARBA00022801"/>
    </source>
</evidence>
<dbReference type="PANTHER" id="PTHR10429:SF0">
    <property type="entry name" value="DNA-3-METHYLADENINE GLYCOSYLASE"/>
    <property type="match status" value="1"/>
</dbReference>
<evidence type="ECO:0000256" key="7">
    <source>
        <dbReference type="ARBA" id="ARBA00023204"/>
    </source>
</evidence>
<dbReference type="HAMAP" id="MF_00527">
    <property type="entry name" value="3MGH"/>
    <property type="match status" value="1"/>
</dbReference>
<dbReference type="GO" id="GO:0006284">
    <property type="term" value="P:base-excision repair"/>
    <property type="evidence" value="ECO:0007669"/>
    <property type="project" value="InterPro"/>
</dbReference>
<evidence type="ECO:0000256" key="9">
    <source>
        <dbReference type="ARBA" id="ARBA00066187"/>
    </source>
</evidence>
<evidence type="ECO:0000256" key="11">
    <source>
        <dbReference type="ARBA" id="ARBA00076879"/>
    </source>
</evidence>
<dbReference type="PANTHER" id="PTHR10429">
    <property type="entry name" value="DNA-3-METHYLADENINE GLYCOSYLASE"/>
    <property type="match status" value="1"/>
</dbReference>
<comment type="function">
    <text evidence="2">Hydrolysis of the deoxyribose N-glycosidic bond to excise 3-methyladenine, and 7-methylguanine from the damaged DNA polymer formed by alkylation lesions.</text>
</comment>
<evidence type="ECO:0000256" key="10">
    <source>
        <dbReference type="ARBA" id="ARBA00068926"/>
    </source>
</evidence>
<evidence type="ECO:0000256" key="2">
    <source>
        <dbReference type="ARBA" id="ARBA00002421"/>
    </source>
</evidence>
<evidence type="ECO:0000313" key="14">
    <source>
        <dbReference type="EMBL" id="RWS22065.1"/>
    </source>
</evidence>
<evidence type="ECO:0000256" key="1">
    <source>
        <dbReference type="ARBA" id="ARBA00000086"/>
    </source>
</evidence>
<dbReference type="OrthoDB" id="6353017at2759"/>
<comment type="similarity">
    <text evidence="3">Belongs to the DNA glycosylase MPG family.</text>
</comment>
<comment type="subunit">
    <text evidence="9">Binds MBD1. Binds SSBP1.</text>
</comment>
<dbReference type="FunFam" id="3.10.300.10:FF:000001">
    <property type="entry name" value="Putative 3-methyladenine DNA glycosylase"/>
    <property type="match status" value="1"/>
</dbReference>
<dbReference type="AlphaFoldDB" id="A0A443S3G2"/>
<keyword evidence="6" id="KW-0378">Hydrolase</keyword>
<comment type="caution">
    <text evidence="14">The sequence shown here is derived from an EMBL/GenBank/DDBJ whole genome shotgun (WGS) entry which is preliminary data.</text>
</comment>
<evidence type="ECO:0000256" key="3">
    <source>
        <dbReference type="ARBA" id="ARBA00009232"/>
    </source>
</evidence>
<dbReference type="Gene3D" id="3.10.300.10">
    <property type="entry name" value="Methylpurine-DNA glycosylase (MPG)"/>
    <property type="match status" value="1"/>
</dbReference>
<dbReference type="VEuPathDB" id="VectorBase:LDEU009974"/>
<evidence type="ECO:0000256" key="4">
    <source>
        <dbReference type="ARBA" id="ARBA00012000"/>
    </source>
</evidence>
<evidence type="ECO:0000256" key="5">
    <source>
        <dbReference type="ARBA" id="ARBA00022763"/>
    </source>
</evidence>
<dbReference type="InterPro" id="IPR036995">
    <property type="entry name" value="MPG_sf"/>
</dbReference>
<keyword evidence="7" id="KW-0234">DNA repair</keyword>
<dbReference type="SUPFAM" id="SSF50486">
    <property type="entry name" value="FMT C-terminal domain-like"/>
    <property type="match status" value="1"/>
</dbReference>
<proteinExistence type="inferred from homology"/>
<organism evidence="14 15">
    <name type="scientific">Leptotrombidium deliense</name>
    <dbReference type="NCBI Taxonomy" id="299467"/>
    <lineage>
        <taxon>Eukaryota</taxon>
        <taxon>Metazoa</taxon>
        <taxon>Ecdysozoa</taxon>
        <taxon>Arthropoda</taxon>
        <taxon>Chelicerata</taxon>
        <taxon>Arachnida</taxon>
        <taxon>Acari</taxon>
        <taxon>Acariformes</taxon>
        <taxon>Trombidiformes</taxon>
        <taxon>Prostigmata</taxon>
        <taxon>Anystina</taxon>
        <taxon>Parasitengona</taxon>
        <taxon>Trombiculoidea</taxon>
        <taxon>Trombiculidae</taxon>
        <taxon>Leptotrombidium</taxon>
    </lineage>
</organism>
<evidence type="ECO:0000256" key="8">
    <source>
        <dbReference type="ARBA" id="ARBA00033426"/>
    </source>
</evidence>
<dbReference type="GO" id="GO:0003905">
    <property type="term" value="F:alkylbase DNA N-glycosylase activity"/>
    <property type="evidence" value="ECO:0007669"/>
    <property type="project" value="UniProtKB-EC"/>
</dbReference>
<keyword evidence="15" id="KW-1185">Reference proteome</keyword>
<dbReference type="Pfam" id="PF02245">
    <property type="entry name" value="Pur_DNA_glyco"/>
    <property type="match status" value="1"/>
</dbReference>
<evidence type="ECO:0000256" key="12">
    <source>
        <dbReference type="ARBA" id="ARBA00078171"/>
    </source>
</evidence>
<dbReference type="GO" id="GO:0003677">
    <property type="term" value="F:DNA binding"/>
    <property type="evidence" value="ECO:0007669"/>
    <property type="project" value="InterPro"/>
</dbReference>
<reference evidence="14 15" key="1">
    <citation type="journal article" date="2018" name="Gigascience">
        <title>Genomes of trombidid mites reveal novel predicted allergens and laterally-transferred genes associated with secondary metabolism.</title>
        <authorList>
            <person name="Dong X."/>
            <person name="Chaisiri K."/>
            <person name="Xia D."/>
            <person name="Armstrong S.D."/>
            <person name="Fang Y."/>
            <person name="Donnelly M.J."/>
            <person name="Kadowaki T."/>
            <person name="McGarry J.W."/>
            <person name="Darby A.C."/>
            <person name="Makepeace B.L."/>
        </authorList>
    </citation>
    <scope>NUCLEOTIDE SEQUENCE [LARGE SCALE GENOMIC DNA]</scope>
    <source>
        <strain evidence="14">UoL-UT</strain>
    </source>
</reference>
<sequence length="249" mass="28348">MAKKRKLTNNADEFVEKKESKVIDSNSMTTMRRLSNSFFDVHSCEELAQNLLGKRLCRRINETGEVIKGIVVETESYLGTEDVASQSYKGKVTPRNEPMFMKPGTCYVYFTYGMYHIFNVSSVGEGAAVLIRALQPLEGIETMQTFRKNFNKKVPSKKQLKEKQLCNGPAKLCIALNIEKNTINKVDATCSDLIWFEDGDTIEKEEIVVAPRIGINVAAEWKYKPLRFYIRNNDYVSVRDKKAELSSTT</sequence>
<dbReference type="InterPro" id="IPR011034">
    <property type="entry name" value="Formyl_transferase-like_C_sf"/>
</dbReference>
<dbReference type="STRING" id="299467.A0A443S3G2"/>